<accession>A0A2I0B801</accession>
<protein>
    <submittedName>
        <fullName evidence="1">Uncharacterized protein</fullName>
    </submittedName>
</protein>
<evidence type="ECO:0000313" key="1">
    <source>
        <dbReference type="EMBL" id="PKA63910.1"/>
    </source>
</evidence>
<evidence type="ECO:0000313" key="2">
    <source>
        <dbReference type="Proteomes" id="UP000236161"/>
    </source>
</evidence>
<gene>
    <name evidence="1" type="ORF">AXF42_Ash004920</name>
</gene>
<dbReference type="EMBL" id="KZ451906">
    <property type="protein sequence ID" value="PKA63910.1"/>
    <property type="molecule type" value="Genomic_DNA"/>
</dbReference>
<sequence length="75" mass="8732">MGFLFCIFLIFLKAKLITYSNLATSSHSLLKMEDSDLPLLGLLRFLTVGRLDWWWHNHLSSRRPHEILADSMAGW</sequence>
<dbReference type="AlphaFoldDB" id="A0A2I0B801"/>
<reference evidence="1 2" key="1">
    <citation type="journal article" date="2017" name="Nature">
        <title>The Apostasia genome and the evolution of orchids.</title>
        <authorList>
            <person name="Zhang G.Q."/>
            <person name="Liu K.W."/>
            <person name="Li Z."/>
            <person name="Lohaus R."/>
            <person name="Hsiao Y.Y."/>
            <person name="Niu S.C."/>
            <person name="Wang J.Y."/>
            <person name="Lin Y.C."/>
            <person name="Xu Q."/>
            <person name="Chen L.J."/>
            <person name="Yoshida K."/>
            <person name="Fujiwara S."/>
            <person name="Wang Z.W."/>
            <person name="Zhang Y.Q."/>
            <person name="Mitsuda N."/>
            <person name="Wang M."/>
            <person name="Liu G.H."/>
            <person name="Pecoraro L."/>
            <person name="Huang H.X."/>
            <person name="Xiao X.J."/>
            <person name="Lin M."/>
            <person name="Wu X.Y."/>
            <person name="Wu W.L."/>
            <person name="Chen Y.Y."/>
            <person name="Chang S.B."/>
            <person name="Sakamoto S."/>
            <person name="Ohme-Takagi M."/>
            <person name="Yagi M."/>
            <person name="Zeng S.J."/>
            <person name="Shen C.Y."/>
            <person name="Yeh C.M."/>
            <person name="Luo Y.B."/>
            <person name="Tsai W.C."/>
            <person name="Van de Peer Y."/>
            <person name="Liu Z.J."/>
        </authorList>
    </citation>
    <scope>NUCLEOTIDE SEQUENCE [LARGE SCALE GENOMIC DNA]</scope>
    <source>
        <strain evidence="2">cv. Shenzhen</strain>
        <tissue evidence="1">Stem</tissue>
    </source>
</reference>
<proteinExistence type="predicted"/>
<name>A0A2I0B801_9ASPA</name>
<organism evidence="1 2">
    <name type="scientific">Apostasia shenzhenica</name>
    <dbReference type="NCBI Taxonomy" id="1088818"/>
    <lineage>
        <taxon>Eukaryota</taxon>
        <taxon>Viridiplantae</taxon>
        <taxon>Streptophyta</taxon>
        <taxon>Embryophyta</taxon>
        <taxon>Tracheophyta</taxon>
        <taxon>Spermatophyta</taxon>
        <taxon>Magnoliopsida</taxon>
        <taxon>Liliopsida</taxon>
        <taxon>Asparagales</taxon>
        <taxon>Orchidaceae</taxon>
        <taxon>Apostasioideae</taxon>
        <taxon>Apostasia</taxon>
    </lineage>
</organism>
<dbReference type="Proteomes" id="UP000236161">
    <property type="component" value="Unassembled WGS sequence"/>
</dbReference>
<keyword evidence="2" id="KW-1185">Reference proteome</keyword>